<dbReference type="EMBL" id="CAMAPF010000017">
    <property type="protein sequence ID" value="CAH9070138.1"/>
    <property type="molecule type" value="Genomic_DNA"/>
</dbReference>
<dbReference type="GO" id="GO:0006310">
    <property type="term" value="P:DNA recombination"/>
    <property type="evidence" value="ECO:0007669"/>
    <property type="project" value="UniProtKB-KW"/>
</dbReference>
<proteinExistence type="inferred from homology"/>
<dbReference type="Proteomes" id="UP001152523">
    <property type="component" value="Unassembled WGS sequence"/>
</dbReference>
<comment type="caution">
    <text evidence="4">The sequence shown here is derived from an EMBL/GenBank/DDBJ whole genome shotgun (WGS) entry which is preliminary data.</text>
</comment>
<keyword evidence="2" id="KW-0234">DNA repair</keyword>
<organism evidence="4 6">
    <name type="scientific">Cuscuta epithymum</name>
    <dbReference type="NCBI Taxonomy" id="186058"/>
    <lineage>
        <taxon>Eukaryota</taxon>
        <taxon>Viridiplantae</taxon>
        <taxon>Streptophyta</taxon>
        <taxon>Embryophyta</taxon>
        <taxon>Tracheophyta</taxon>
        <taxon>Spermatophyta</taxon>
        <taxon>Magnoliopsida</taxon>
        <taxon>eudicotyledons</taxon>
        <taxon>Gunneridae</taxon>
        <taxon>Pentapetalae</taxon>
        <taxon>asterids</taxon>
        <taxon>lamiids</taxon>
        <taxon>Solanales</taxon>
        <taxon>Convolvulaceae</taxon>
        <taxon>Cuscuteae</taxon>
        <taxon>Cuscuta</taxon>
        <taxon>Cuscuta subgen. Cuscuta</taxon>
    </lineage>
</organism>
<comment type="cofactor">
    <cofactor evidence="2">
        <name>Mg(2+)</name>
        <dbReference type="ChEBI" id="CHEBI:18420"/>
    </cofactor>
</comment>
<comment type="catalytic activity">
    <reaction evidence="2">
        <text>ATP + H2O = ADP + phosphate + H(+)</text>
        <dbReference type="Rhea" id="RHEA:13065"/>
        <dbReference type="ChEBI" id="CHEBI:15377"/>
        <dbReference type="ChEBI" id="CHEBI:15378"/>
        <dbReference type="ChEBI" id="CHEBI:30616"/>
        <dbReference type="ChEBI" id="CHEBI:43474"/>
        <dbReference type="ChEBI" id="CHEBI:456216"/>
        <dbReference type="EC" id="5.6.2.3"/>
    </reaction>
</comment>
<dbReference type="Gene3D" id="3.40.50.300">
    <property type="entry name" value="P-loop containing nucleotide triphosphate hydrolases"/>
    <property type="match status" value="1"/>
</dbReference>
<evidence type="ECO:0000313" key="5">
    <source>
        <dbReference type="EMBL" id="CAH9139025.1"/>
    </source>
</evidence>
<comment type="similarity">
    <text evidence="2">Belongs to the helicase family.</text>
</comment>
<dbReference type="Pfam" id="PF05970">
    <property type="entry name" value="PIF1"/>
    <property type="match status" value="1"/>
</dbReference>
<keyword evidence="6" id="KW-1185">Reference proteome</keyword>
<dbReference type="PANTHER" id="PTHR10492:SF101">
    <property type="entry name" value="ATP-DEPENDENT DNA HELICASE"/>
    <property type="match status" value="1"/>
</dbReference>
<dbReference type="PANTHER" id="PTHR10492">
    <property type="match status" value="1"/>
</dbReference>
<reference evidence="4" key="1">
    <citation type="submission" date="2022-07" db="EMBL/GenBank/DDBJ databases">
        <authorList>
            <person name="Macas J."/>
            <person name="Novak P."/>
            <person name="Neumann P."/>
        </authorList>
    </citation>
    <scope>NUCLEOTIDE SEQUENCE</scope>
</reference>
<sequence length="144" mass="16455">MPSFEEVLIHEELQYNKSYLMEEHANLLAKMTNEQRVVYDRIMEFVAHRNGKFYFLYGHRGTGKTYLWRTLSAAVRSRGDIVLNVVSSGITSFLLPGGRTTHSRFAIPLSVVEDSTCNIKHGSPLAKLIELSKLIIWDDAPMMH</sequence>
<protein>
    <recommendedName>
        <fullName evidence="2">ATP-dependent DNA helicase</fullName>
        <ecNumber evidence="2">5.6.2.3</ecNumber>
    </recommendedName>
</protein>
<comment type="subcellular location">
    <subcellularLocation>
        <location evidence="1">Plastid</location>
    </subcellularLocation>
</comment>
<keyword evidence="2" id="KW-0347">Helicase</keyword>
<evidence type="ECO:0000256" key="2">
    <source>
        <dbReference type="RuleBase" id="RU363044"/>
    </source>
</evidence>
<keyword evidence="2" id="KW-0547">Nucleotide-binding</keyword>
<dbReference type="EC" id="5.6.2.3" evidence="2"/>
<gene>
    <name evidence="4" type="ORF">CEPIT_LOCUS3318</name>
    <name evidence="5" type="ORF">CEPIT_LOCUS37274</name>
</gene>
<dbReference type="GO" id="GO:0005524">
    <property type="term" value="F:ATP binding"/>
    <property type="evidence" value="ECO:0007669"/>
    <property type="project" value="UniProtKB-KW"/>
</dbReference>
<keyword evidence="2" id="KW-0227">DNA damage</keyword>
<dbReference type="GO" id="GO:0016787">
    <property type="term" value="F:hydrolase activity"/>
    <property type="evidence" value="ECO:0007669"/>
    <property type="project" value="UniProtKB-KW"/>
</dbReference>
<evidence type="ECO:0000259" key="3">
    <source>
        <dbReference type="Pfam" id="PF05970"/>
    </source>
</evidence>
<keyword evidence="2" id="KW-0067">ATP-binding</keyword>
<name>A0AAV0C9K3_9ASTE</name>
<accession>A0AAV0C9K3</accession>
<dbReference type="GO" id="GO:0006281">
    <property type="term" value="P:DNA repair"/>
    <property type="evidence" value="ECO:0007669"/>
    <property type="project" value="UniProtKB-KW"/>
</dbReference>
<dbReference type="SUPFAM" id="SSF52540">
    <property type="entry name" value="P-loop containing nucleoside triphosphate hydrolases"/>
    <property type="match status" value="1"/>
</dbReference>
<evidence type="ECO:0000313" key="4">
    <source>
        <dbReference type="EMBL" id="CAH9070138.1"/>
    </source>
</evidence>
<evidence type="ECO:0000313" key="6">
    <source>
        <dbReference type="Proteomes" id="UP001152523"/>
    </source>
</evidence>
<dbReference type="GO" id="GO:0043139">
    <property type="term" value="F:5'-3' DNA helicase activity"/>
    <property type="evidence" value="ECO:0007669"/>
    <property type="project" value="UniProtKB-EC"/>
</dbReference>
<feature type="domain" description="DNA helicase Pif1-like DEAD-box helicase" evidence="3">
    <location>
        <begin position="31"/>
        <end position="144"/>
    </location>
</feature>
<evidence type="ECO:0000256" key="1">
    <source>
        <dbReference type="ARBA" id="ARBA00004474"/>
    </source>
</evidence>
<dbReference type="GO" id="GO:0009536">
    <property type="term" value="C:plastid"/>
    <property type="evidence" value="ECO:0007669"/>
    <property type="project" value="UniProtKB-SubCell"/>
</dbReference>
<dbReference type="GO" id="GO:0000723">
    <property type="term" value="P:telomere maintenance"/>
    <property type="evidence" value="ECO:0007669"/>
    <property type="project" value="InterPro"/>
</dbReference>
<keyword evidence="2" id="KW-0378">Hydrolase</keyword>
<keyword evidence="2" id="KW-0233">DNA recombination</keyword>
<dbReference type="InterPro" id="IPR010285">
    <property type="entry name" value="DNA_helicase_pif1-like_DEAD"/>
</dbReference>
<dbReference type="EMBL" id="CAMAPF010001014">
    <property type="protein sequence ID" value="CAH9139025.1"/>
    <property type="molecule type" value="Genomic_DNA"/>
</dbReference>
<dbReference type="InterPro" id="IPR027417">
    <property type="entry name" value="P-loop_NTPase"/>
</dbReference>
<dbReference type="AlphaFoldDB" id="A0AAV0C9K3"/>